<comment type="similarity">
    <text evidence="1">Belongs to the LysR transcriptional regulatory family.</text>
</comment>
<dbReference type="CDD" id="cd05466">
    <property type="entry name" value="PBP2_LTTR_substrate"/>
    <property type="match status" value="1"/>
</dbReference>
<comment type="caution">
    <text evidence="6">The sequence shown here is derived from an EMBL/GenBank/DDBJ whole genome shotgun (WGS) entry which is preliminary data.</text>
</comment>
<accession>A0A937X6H8</accession>
<dbReference type="Gene3D" id="1.10.10.10">
    <property type="entry name" value="Winged helix-like DNA-binding domain superfamily/Winged helix DNA-binding domain"/>
    <property type="match status" value="1"/>
</dbReference>
<dbReference type="PROSITE" id="PS50931">
    <property type="entry name" value="HTH_LYSR"/>
    <property type="match status" value="1"/>
</dbReference>
<dbReference type="SUPFAM" id="SSF46785">
    <property type="entry name" value="Winged helix' DNA-binding domain"/>
    <property type="match status" value="1"/>
</dbReference>
<dbReference type="InterPro" id="IPR036390">
    <property type="entry name" value="WH_DNA-bd_sf"/>
</dbReference>
<feature type="domain" description="HTH lysR-type" evidence="5">
    <location>
        <begin position="1"/>
        <end position="58"/>
    </location>
</feature>
<evidence type="ECO:0000256" key="4">
    <source>
        <dbReference type="ARBA" id="ARBA00023163"/>
    </source>
</evidence>
<evidence type="ECO:0000256" key="2">
    <source>
        <dbReference type="ARBA" id="ARBA00023015"/>
    </source>
</evidence>
<dbReference type="InterPro" id="IPR036388">
    <property type="entry name" value="WH-like_DNA-bd_sf"/>
</dbReference>
<dbReference type="Gene3D" id="3.40.190.290">
    <property type="match status" value="1"/>
</dbReference>
<dbReference type="EMBL" id="VGIY01000022">
    <property type="protein sequence ID" value="MBM3316566.1"/>
    <property type="molecule type" value="Genomic_DNA"/>
</dbReference>
<dbReference type="GO" id="GO:0003700">
    <property type="term" value="F:DNA-binding transcription factor activity"/>
    <property type="evidence" value="ECO:0007669"/>
    <property type="project" value="InterPro"/>
</dbReference>
<gene>
    <name evidence="6" type="ORF">FJY75_01810</name>
</gene>
<organism evidence="6 7">
    <name type="scientific">Eiseniibacteriota bacterium</name>
    <dbReference type="NCBI Taxonomy" id="2212470"/>
    <lineage>
        <taxon>Bacteria</taxon>
        <taxon>Candidatus Eiseniibacteriota</taxon>
    </lineage>
</organism>
<dbReference type="InterPro" id="IPR000847">
    <property type="entry name" value="LysR_HTH_N"/>
</dbReference>
<evidence type="ECO:0000313" key="6">
    <source>
        <dbReference type="EMBL" id="MBM3316566.1"/>
    </source>
</evidence>
<name>A0A937X6H8_UNCEI</name>
<reference evidence="6" key="1">
    <citation type="submission" date="2019-03" db="EMBL/GenBank/DDBJ databases">
        <title>Lake Tanganyika Metagenome-Assembled Genomes (MAGs).</title>
        <authorList>
            <person name="Tran P."/>
        </authorList>
    </citation>
    <scope>NUCLEOTIDE SEQUENCE</scope>
    <source>
        <strain evidence="6">M_DeepCast_400m_m2_100</strain>
    </source>
</reference>
<dbReference type="Pfam" id="PF03466">
    <property type="entry name" value="LysR_substrate"/>
    <property type="match status" value="1"/>
</dbReference>
<dbReference type="PANTHER" id="PTHR30126:SF40">
    <property type="entry name" value="HTH-TYPE TRANSCRIPTIONAL REGULATOR GLTR"/>
    <property type="match status" value="1"/>
</dbReference>
<dbReference type="GO" id="GO:0000976">
    <property type="term" value="F:transcription cis-regulatory region binding"/>
    <property type="evidence" value="ECO:0007669"/>
    <property type="project" value="TreeGrafter"/>
</dbReference>
<evidence type="ECO:0000256" key="1">
    <source>
        <dbReference type="ARBA" id="ARBA00009437"/>
    </source>
</evidence>
<evidence type="ECO:0000313" key="7">
    <source>
        <dbReference type="Proteomes" id="UP000748308"/>
    </source>
</evidence>
<evidence type="ECO:0000259" key="5">
    <source>
        <dbReference type="PROSITE" id="PS50931"/>
    </source>
</evidence>
<dbReference type="SUPFAM" id="SSF53850">
    <property type="entry name" value="Periplasmic binding protein-like II"/>
    <property type="match status" value="1"/>
</dbReference>
<dbReference type="InterPro" id="IPR005119">
    <property type="entry name" value="LysR_subst-bd"/>
</dbReference>
<dbReference type="Pfam" id="PF00126">
    <property type="entry name" value="HTH_1"/>
    <property type="match status" value="1"/>
</dbReference>
<keyword evidence="3" id="KW-0238">DNA-binding</keyword>
<dbReference type="PANTHER" id="PTHR30126">
    <property type="entry name" value="HTH-TYPE TRANSCRIPTIONAL REGULATOR"/>
    <property type="match status" value="1"/>
</dbReference>
<protein>
    <submittedName>
        <fullName evidence="6">LysR family transcriptional regulator</fullName>
    </submittedName>
</protein>
<keyword evidence="2" id="KW-0805">Transcription regulation</keyword>
<dbReference type="AlphaFoldDB" id="A0A937X6H8"/>
<dbReference type="FunFam" id="1.10.10.10:FF:000001">
    <property type="entry name" value="LysR family transcriptional regulator"/>
    <property type="match status" value="1"/>
</dbReference>
<proteinExistence type="inferred from homology"/>
<evidence type="ECO:0000256" key="3">
    <source>
        <dbReference type="ARBA" id="ARBA00023125"/>
    </source>
</evidence>
<sequence length="293" mass="33141">MQVESLKVFCDVVESKSFSKAAVLNFISQSAVSQQIRSLEERYDQRLIERGKRNLTPTQAGQILYDVSKEVTARLEEMEHRLRRLSKSVGGTVRVATIYSVGLHELHPFVADFMRRFPAVRLRVEYNRANRIYEDVVANAVDIGIVAYPARRSGVEILDFRSDELVIVCPPHHPLAGFKKVELRKLTGQSFIAFDRDVPSRRAIDRILREQDAGVKIVMEFDNIETIKRAVEIDAGVSILPLMTVEREVALGSLAAVHFAKCAYARPLGILIKRGREIPPAMQRFLDVLLGEE</sequence>
<dbReference type="Proteomes" id="UP000748308">
    <property type="component" value="Unassembled WGS sequence"/>
</dbReference>
<keyword evidence="4" id="KW-0804">Transcription</keyword>